<feature type="compositionally biased region" description="Polar residues" evidence="1">
    <location>
        <begin position="192"/>
        <end position="201"/>
    </location>
</feature>
<feature type="region of interest" description="Disordered" evidence="1">
    <location>
        <begin position="192"/>
        <end position="211"/>
    </location>
</feature>
<proteinExistence type="predicted"/>
<comment type="caution">
    <text evidence="2">The sequence shown here is derived from an EMBL/GenBank/DDBJ whole genome shotgun (WGS) entry which is preliminary data.</text>
</comment>
<protein>
    <submittedName>
        <fullName evidence="2">Uncharacterized protein</fullName>
    </submittedName>
</protein>
<sequence>MPSHETNLLEGVATLQGAIQKATTTAEGLADYDASAAYLRPIFGQINSRLQVLTLDLTRMQELESTTTAQGHKITSLESENEQLKQANAALMQRLAAGQYGSPPARQQRFTFSEFDHDQDVLSDDDSQMQMLPTQLPEHQRRPERDHDSPMPDAPLITPQTAAKRPRTTNPTGLETPGSPVERTKRVRTLTQKGAETQISQAPPRPRSTAPTQTTLAKQQAANDLFIMFQFEGDWSDALKTLFKAGLVSACSRTTYKEVLERIDKHCFGKSIEQPPDPRPCFLGEIRNYAKGNGGPEHTWQNCPFCAGRSTEVCCHAKFAPGVSLPYPERNAKGVVPRKTFRWQEPPEDDLTVATPDGTNIRWCVWLHRKGD</sequence>
<evidence type="ECO:0000313" key="3">
    <source>
        <dbReference type="Proteomes" id="UP001172673"/>
    </source>
</evidence>
<name>A0AA39CEV7_9EURO</name>
<gene>
    <name evidence="2" type="ORF">H2200_009478</name>
</gene>
<organism evidence="2 3">
    <name type="scientific">Cladophialophora chaetospira</name>
    <dbReference type="NCBI Taxonomy" id="386627"/>
    <lineage>
        <taxon>Eukaryota</taxon>
        <taxon>Fungi</taxon>
        <taxon>Dikarya</taxon>
        <taxon>Ascomycota</taxon>
        <taxon>Pezizomycotina</taxon>
        <taxon>Eurotiomycetes</taxon>
        <taxon>Chaetothyriomycetidae</taxon>
        <taxon>Chaetothyriales</taxon>
        <taxon>Herpotrichiellaceae</taxon>
        <taxon>Cladophialophora</taxon>
    </lineage>
</organism>
<dbReference type="AlphaFoldDB" id="A0AA39CEV7"/>
<evidence type="ECO:0000313" key="2">
    <source>
        <dbReference type="EMBL" id="KAJ9605629.1"/>
    </source>
</evidence>
<reference evidence="2" key="1">
    <citation type="submission" date="2022-10" db="EMBL/GenBank/DDBJ databases">
        <title>Culturing micro-colonial fungi from biological soil crusts in the Mojave desert and describing Neophaeococcomyces mojavensis, and introducing the new genera and species Taxawa tesnikishii.</title>
        <authorList>
            <person name="Kurbessoian T."/>
            <person name="Stajich J.E."/>
        </authorList>
    </citation>
    <scope>NUCLEOTIDE SEQUENCE</scope>
    <source>
        <strain evidence="2">TK_41</strain>
    </source>
</reference>
<feature type="compositionally biased region" description="Basic and acidic residues" evidence="1">
    <location>
        <begin position="138"/>
        <end position="150"/>
    </location>
</feature>
<evidence type="ECO:0000256" key="1">
    <source>
        <dbReference type="SAM" id="MobiDB-lite"/>
    </source>
</evidence>
<keyword evidence="3" id="KW-1185">Reference proteome</keyword>
<dbReference type="Proteomes" id="UP001172673">
    <property type="component" value="Unassembled WGS sequence"/>
</dbReference>
<feature type="region of interest" description="Disordered" evidence="1">
    <location>
        <begin position="135"/>
        <end position="185"/>
    </location>
</feature>
<dbReference type="EMBL" id="JAPDRK010000015">
    <property type="protein sequence ID" value="KAJ9605629.1"/>
    <property type="molecule type" value="Genomic_DNA"/>
</dbReference>
<accession>A0AA39CEV7</accession>